<dbReference type="HAMAP" id="MF_00724">
    <property type="entry name" value="FliE"/>
    <property type="match status" value="1"/>
</dbReference>
<reference evidence="6 7" key="1">
    <citation type="submission" date="2017-05" db="EMBL/GenBank/DDBJ databases">
        <title>Functional genome analysis of Paenibacillus pasadenensis strain R16: insights on endophytic life style and antifungal activity.</title>
        <authorList>
            <person name="Passera A."/>
            <person name="Marcolungo L."/>
            <person name="Casati P."/>
            <person name="Brasca M."/>
            <person name="Quaglino F."/>
            <person name="Delledonne M."/>
        </authorList>
    </citation>
    <scope>NUCLEOTIDE SEQUENCE [LARGE SCALE GENOMIC DNA]</scope>
    <source>
        <strain evidence="6 7">R16</strain>
    </source>
</reference>
<evidence type="ECO:0000313" key="6">
    <source>
        <dbReference type="EMBL" id="PLT46203.1"/>
    </source>
</evidence>
<accession>A0A2N5N7A9</accession>
<evidence type="ECO:0000256" key="3">
    <source>
        <dbReference type="ARBA" id="ARBA00023143"/>
    </source>
</evidence>
<dbReference type="GO" id="GO:0005198">
    <property type="term" value="F:structural molecule activity"/>
    <property type="evidence" value="ECO:0007669"/>
    <property type="project" value="UniProtKB-UniRule"/>
</dbReference>
<proteinExistence type="inferred from homology"/>
<dbReference type="Proteomes" id="UP000234789">
    <property type="component" value="Unassembled WGS sequence"/>
</dbReference>
<protein>
    <recommendedName>
        <fullName evidence="4 5">Flagellar hook-basal body complex protein FliE</fullName>
    </recommendedName>
</protein>
<dbReference type="PANTHER" id="PTHR34653:SF1">
    <property type="entry name" value="FLAGELLAR HOOK-BASAL BODY COMPLEX PROTEIN FLIE"/>
    <property type="match status" value="1"/>
</dbReference>
<dbReference type="AlphaFoldDB" id="A0A2N5N7A9"/>
<dbReference type="PANTHER" id="PTHR34653">
    <property type="match status" value="1"/>
</dbReference>
<evidence type="ECO:0000256" key="2">
    <source>
        <dbReference type="ARBA" id="ARBA00009272"/>
    </source>
</evidence>
<organism evidence="6 7">
    <name type="scientific">Paenibacillus pasadenensis</name>
    <dbReference type="NCBI Taxonomy" id="217090"/>
    <lineage>
        <taxon>Bacteria</taxon>
        <taxon>Bacillati</taxon>
        <taxon>Bacillota</taxon>
        <taxon>Bacilli</taxon>
        <taxon>Bacillales</taxon>
        <taxon>Paenibacillaceae</taxon>
        <taxon>Paenibacillus</taxon>
    </lineage>
</organism>
<evidence type="ECO:0000313" key="7">
    <source>
        <dbReference type="Proteomes" id="UP000234789"/>
    </source>
</evidence>
<keyword evidence="3 4" id="KW-0975">Bacterial flagellum</keyword>
<keyword evidence="6" id="KW-0282">Flagellum</keyword>
<gene>
    <name evidence="4" type="primary">fliE</name>
    <name evidence="6" type="ORF">B8V81_4634</name>
</gene>
<keyword evidence="6" id="KW-0969">Cilium</keyword>
<comment type="caution">
    <text evidence="6">The sequence shown here is derived from an EMBL/GenBank/DDBJ whole genome shotgun (WGS) entry which is preliminary data.</text>
</comment>
<comment type="subcellular location">
    <subcellularLocation>
        <location evidence="1 4">Bacterial flagellum basal body</location>
    </subcellularLocation>
</comment>
<dbReference type="Pfam" id="PF02049">
    <property type="entry name" value="FliE"/>
    <property type="match status" value="1"/>
</dbReference>
<dbReference type="NCBIfam" id="TIGR00205">
    <property type="entry name" value="fliE"/>
    <property type="match status" value="1"/>
</dbReference>
<dbReference type="GO" id="GO:0009425">
    <property type="term" value="C:bacterial-type flagellum basal body"/>
    <property type="evidence" value="ECO:0007669"/>
    <property type="project" value="UniProtKB-SubCell"/>
</dbReference>
<keyword evidence="6" id="KW-0966">Cell projection</keyword>
<dbReference type="RefSeq" id="WP_228551531.1">
    <property type="nucleotide sequence ID" value="NZ_BIMM01000005.1"/>
</dbReference>
<dbReference type="EMBL" id="NFEZ01000004">
    <property type="protein sequence ID" value="PLT46203.1"/>
    <property type="molecule type" value="Genomic_DNA"/>
</dbReference>
<dbReference type="InterPro" id="IPR001624">
    <property type="entry name" value="FliE"/>
</dbReference>
<evidence type="ECO:0000256" key="4">
    <source>
        <dbReference type="HAMAP-Rule" id="MF_00724"/>
    </source>
</evidence>
<sequence length="103" mass="11151">MMIQPIALSQLQQPASIAQKAAPAAGSPSELSESFANVLKNAIDSASAQEQAVHKVNNEYLIGQADISQVMIVSQQAQLTLQLVTQVRNKAVEAYQDIMRMQI</sequence>
<name>A0A2N5N7A9_9BACL</name>
<evidence type="ECO:0000256" key="1">
    <source>
        <dbReference type="ARBA" id="ARBA00004117"/>
    </source>
</evidence>
<comment type="similarity">
    <text evidence="2 4">Belongs to the FliE family.</text>
</comment>
<dbReference type="GO" id="GO:0071973">
    <property type="term" value="P:bacterial-type flagellum-dependent cell motility"/>
    <property type="evidence" value="ECO:0007669"/>
    <property type="project" value="InterPro"/>
</dbReference>
<evidence type="ECO:0000256" key="5">
    <source>
        <dbReference type="NCBIfam" id="TIGR00205"/>
    </source>
</evidence>
<dbReference type="GO" id="GO:0003774">
    <property type="term" value="F:cytoskeletal motor activity"/>
    <property type="evidence" value="ECO:0007669"/>
    <property type="project" value="InterPro"/>
</dbReference>
<keyword evidence="7" id="KW-1185">Reference proteome</keyword>
<dbReference type="PRINTS" id="PR01006">
    <property type="entry name" value="FLGHOOKFLIE"/>
</dbReference>